<keyword evidence="5" id="KW-0411">Iron-sulfur</keyword>
<dbReference type="GO" id="GO:0006412">
    <property type="term" value="P:translation"/>
    <property type="evidence" value="ECO:0007669"/>
    <property type="project" value="InterPro"/>
</dbReference>
<evidence type="ECO:0000313" key="8">
    <source>
        <dbReference type="EMBL" id="OLQ14927.1"/>
    </source>
</evidence>
<dbReference type="GO" id="GO:0003735">
    <property type="term" value="F:structural constituent of ribosome"/>
    <property type="evidence" value="ECO:0007669"/>
    <property type="project" value="TreeGrafter"/>
</dbReference>
<keyword evidence="2" id="KW-0479">Metal-binding</keyword>
<dbReference type="Pfam" id="PF09243">
    <property type="entry name" value="Rsm22"/>
    <property type="match status" value="1"/>
</dbReference>
<dbReference type="GO" id="GO:0008168">
    <property type="term" value="F:methyltransferase activity"/>
    <property type="evidence" value="ECO:0007669"/>
    <property type="project" value="InterPro"/>
</dbReference>
<dbReference type="PANTHER" id="PTHR13184">
    <property type="entry name" value="37S RIBOSOMAL PROTEIN S22"/>
    <property type="match status" value="1"/>
</dbReference>
<accession>A0A1Q9F5J4</accession>
<evidence type="ECO:0000256" key="4">
    <source>
        <dbReference type="ARBA" id="ARBA00023004"/>
    </source>
</evidence>
<evidence type="ECO:0000256" key="7">
    <source>
        <dbReference type="ARBA" id="ARBA00045681"/>
    </source>
</evidence>
<dbReference type="Proteomes" id="UP000186817">
    <property type="component" value="Unassembled WGS sequence"/>
</dbReference>
<dbReference type="GO" id="GO:0046872">
    <property type="term" value="F:metal ion binding"/>
    <property type="evidence" value="ECO:0007669"/>
    <property type="project" value="UniProtKB-KW"/>
</dbReference>
<dbReference type="OrthoDB" id="421327at2759"/>
<comment type="caution">
    <text evidence="8">The sequence shown here is derived from an EMBL/GenBank/DDBJ whole genome shotgun (WGS) entry which is preliminary data.</text>
</comment>
<organism evidence="8 9">
    <name type="scientific">Symbiodinium microadriaticum</name>
    <name type="common">Dinoflagellate</name>
    <name type="synonym">Zooxanthella microadriatica</name>
    <dbReference type="NCBI Taxonomy" id="2951"/>
    <lineage>
        <taxon>Eukaryota</taxon>
        <taxon>Sar</taxon>
        <taxon>Alveolata</taxon>
        <taxon>Dinophyceae</taxon>
        <taxon>Suessiales</taxon>
        <taxon>Symbiodiniaceae</taxon>
        <taxon>Symbiodinium</taxon>
    </lineage>
</organism>
<reference evidence="8 9" key="1">
    <citation type="submission" date="2016-02" db="EMBL/GenBank/DDBJ databases">
        <title>Genome analysis of coral dinoflagellate symbionts highlights evolutionary adaptations to a symbiotic lifestyle.</title>
        <authorList>
            <person name="Aranda M."/>
            <person name="Li Y."/>
            <person name="Liew Y.J."/>
            <person name="Baumgarten S."/>
            <person name="Simakov O."/>
            <person name="Wilson M."/>
            <person name="Piel J."/>
            <person name="Ashoor H."/>
            <person name="Bougouffa S."/>
            <person name="Bajic V.B."/>
            <person name="Ryu T."/>
            <person name="Ravasi T."/>
            <person name="Bayer T."/>
            <person name="Micklem G."/>
            <person name="Kim H."/>
            <person name="Bhak J."/>
            <person name="Lajeunesse T.C."/>
            <person name="Voolstra C.R."/>
        </authorList>
    </citation>
    <scope>NUCLEOTIDE SEQUENCE [LARGE SCALE GENOMIC DNA]</scope>
    <source>
        <strain evidence="8 9">CCMP2467</strain>
    </source>
</reference>
<dbReference type="InterPro" id="IPR052571">
    <property type="entry name" value="Mt_RNA_Methyltransferase"/>
</dbReference>
<evidence type="ECO:0000256" key="6">
    <source>
        <dbReference type="ARBA" id="ARBA00023128"/>
    </source>
</evidence>
<dbReference type="AlphaFoldDB" id="A0A1Q9F5J4"/>
<keyword evidence="6" id="KW-0496">Mitochondrion</keyword>
<evidence type="ECO:0000256" key="5">
    <source>
        <dbReference type="ARBA" id="ARBA00023014"/>
    </source>
</evidence>
<dbReference type="OMA" id="FMHHTRE"/>
<dbReference type="GO" id="GO:0051536">
    <property type="term" value="F:iron-sulfur cluster binding"/>
    <property type="evidence" value="ECO:0007669"/>
    <property type="project" value="UniProtKB-KW"/>
</dbReference>
<name>A0A1Q9F5J4_SYMMI</name>
<keyword evidence="9" id="KW-1185">Reference proteome</keyword>
<keyword evidence="3" id="KW-0809">Transit peptide</keyword>
<gene>
    <name evidence="8" type="ORF">AK812_SmicGene927</name>
</gene>
<evidence type="ECO:0000256" key="1">
    <source>
        <dbReference type="ARBA" id="ARBA00004173"/>
    </source>
</evidence>
<evidence type="ECO:0000313" key="9">
    <source>
        <dbReference type="Proteomes" id="UP000186817"/>
    </source>
</evidence>
<dbReference type="GO" id="GO:0005763">
    <property type="term" value="C:mitochondrial small ribosomal subunit"/>
    <property type="evidence" value="ECO:0007669"/>
    <property type="project" value="TreeGrafter"/>
</dbReference>
<sequence>MRLRPGGVLVLVEPGTPTGFRFMHHTREMLINRVGPDNFHFVAPCPHEGMCPLALTGRDWCHFAQRVRRTPHRVYCKGSTRRFMEEEKFSFLCIRRAPGPRSKYRCEEHAPTPHEKTYFWPRIMFPVIKAGGHTLIDVCTAPQNFERISTSKSKAHSFGFRHSRQAMWGDLWRFPKRVARPEARAYIPEKTREHLDRLAKRAWKALKWETAEPGFNAEKERDQQFYGS</sequence>
<evidence type="ECO:0000256" key="3">
    <source>
        <dbReference type="ARBA" id="ARBA00022946"/>
    </source>
</evidence>
<comment type="subcellular location">
    <subcellularLocation>
        <location evidence="1">Mitochondrion</location>
    </subcellularLocation>
</comment>
<dbReference type="PANTHER" id="PTHR13184:SF5">
    <property type="entry name" value="METHYLTRANSFERASE-LIKE PROTEIN 17, MITOCHONDRIAL"/>
    <property type="match status" value="1"/>
</dbReference>
<protein>
    <submittedName>
        <fullName evidence="8">Rsm22-cox11 tandem protein 2, mitochondrial</fullName>
    </submittedName>
</protein>
<evidence type="ECO:0000256" key="2">
    <source>
        <dbReference type="ARBA" id="ARBA00022723"/>
    </source>
</evidence>
<comment type="function">
    <text evidence="7">Mitochondrial ribosome (mitoribosome) assembly factor. Binds at the interface of the head and body domains of the mitochondrial small ribosomal subunit (mt-SSU), occluding the mRNA channel and preventing compaction of the head domain towards the body. Probable inactive methyltransferase: retains the characteristic folding and ability to bind S-adenosyl-L-methionine, but it probably lost its methyltransferase activity.</text>
</comment>
<keyword evidence="4" id="KW-0408">Iron</keyword>
<proteinExistence type="predicted"/>
<dbReference type="EMBL" id="LSRX01000009">
    <property type="protein sequence ID" value="OLQ14927.1"/>
    <property type="molecule type" value="Genomic_DNA"/>
</dbReference>
<dbReference type="InterPro" id="IPR015324">
    <property type="entry name" value="Ribosomal_Rsm22-like"/>
</dbReference>